<feature type="binding site" evidence="11">
    <location>
        <position position="175"/>
    </location>
    <ligand>
        <name>a divalent metal cation</name>
        <dbReference type="ChEBI" id="CHEBI:60240"/>
    </ligand>
</feature>
<feature type="active site" description="Proton acceptor" evidence="9">
    <location>
        <position position="140"/>
    </location>
</feature>
<evidence type="ECO:0000256" key="2">
    <source>
        <dbReference type="ARBA" id="ARBA00012111"/>
    </source>
</evidence>
<keyword evidence="4 8" id="KW-0156">Chromatin regulator</keyword>
<evidence type="ECO:0000259" key="12">
    <source>
        <dbReference type="Pfam" id="PF00850"/>
    </source>
</evidence>
<comment type="subcellular location">
    <subcellularLocation>
        <location evidence="1 8">Nucleus</location>
    </subcellularLocation>
</comment>
<feature type="binding site" evidence="11">
    <location>
        <position position="177"/>
    </location>
    <ligand>
        <name>a divalent metal cation</name>
        <dbReference type="ChEBI" id="CHEBI:60240"/>
    </ligand>
</feature>
<keyword evidence="5 8" id="KW-0805">Transcription regulation</keyword>
<dbReference type="PRINTS" id="PR01271">
    <property type="entry name" value="HISDACETLASE"/>
</dbReference>
<dbReference type="GO" id="GO:0040029">
    <property type="term" value="P:epigenetic regulation of gene expression"/>
    <property type="evidence" value="ECO:0007669"/>
    <property type="project" value="TreeGrafter"/>
</dbReference>
<evidence type="ECO:0000256" key="4">
    <source>
        <dbReference type="ARBA" id="ARBA00022853"/>
    </source>
</evidence>
<evidence type="ECO:0000256" key="8">
    <source>
        <dbReference type="PIRNR" id="PIRNR037913"/>
    </source>
</evidence>
<organism evidence="13 14">
    <name type="scientific">Chroomonas mesostigmatica CCMP1168</name>
    <dbReference type="NCBI Taxonomy" id="1195612"/>
    <lineage>
        <taxon>Eukaryota</taxon>
        <taxon>Cryptophyceae</taxon>
        <taxon>Pyrenomonadales</taxon>
        <taxon>Chroomonadaceae</taxon>
        <taxon>Chroomonas</taxon>
    </lineage>
</organism>
<dbReference type="EMBL" id="CP003681">
    <property type="protein sequence ID" value="AFP65533.1"/>
    <property type="molecule type" value="Genomic_DNA"/>
</dbReference>
<reference evidence="13 14" key="1">
    <citation type="journal article" date="2012" name="Genome Biol. Evol.">
        <title>Nucleomorph genome sequence of the cryptophyte alga Chroomonas mesostigmatica CCMP1168 reveals lineage-specific gene loss and genome complexity.</title>
        <authorList>
            <person name="Moore C.E."/>
            <person name="Curtis B."/>
            <person name="Mills T."/>
            <person name="Tanifuji G."/>
            <person name="Archibald J.M."/>
        </authorList>
    </citation>
    <scope>NUCLEOTIDE SEQUENCE [LARGE SCALE GENOMIC DNA]</scope>
    <source>
        <strain evidence="13 14">CCMP1168</strain>
    </source>
</reference>
<dbReference type="InterPro" id="IPR000286">
    <property type="entry name" value="HDACs"/>
</dbReference>
<keyword evidence="11" id="KW-0479">Metal-binding</keyword>
<evidence type="ECO:0000256" key="10">
    <source>
        <dbReference type="PIRSR" id="PIRSR037913-2"/>
    </source>
</evidence>
<dbReference type="EC" id="3.5.1.98" evidence="2 8"/>
<keyword evidence="13" id="KW-0542">Nucleomorph</keyword>
<dbReference type="AlphaFoldDB" id="J7G8C5"/>
<evidence type="ECO:0000256" key="5">
    <source>
        <dbReference type="ARBA" id="ARBA00023015"/>
    </source>
</evidence>
<evidence type="ECO:0000256" key="1">
    <source>
        <dbReference type="ARBA" id="ARBA00004123"/>
    </source>
</evidence>
<evidence type="ECO:0000256" key="9">
    <source>
        <dbReference type="PIRSR" id="PIRSR037913-1"/>
    </source>
</evidence>
<name>J7G8C5_9CRYP</name>
<geneLocation type="nucleomorph" evidence="13"/>
<sequence length="376" mass="43613">MIFSSNYSYFGNFNLGNFFYGIRHPMKPIRLSILHELVLSYGIKNFVNFRYPGKCLKSKFYNFHFPFFVRETLDNKYYKKRSLNQPLDLFFSNTEVQDCPIFNGIMEYCQEYTESSLSAALELGRGKIKAAINWNGGLHHATAEKASGFCYTNDIVISILELLRVFSRVLYIDIDIHHGDGVEEAFYLSNRVFTLSFHHYKKKFFPESGNIDQKGISKGVNFSTNVPLKNGLSDKSFHYLYEPIVENIIHRFKPDVIVLQLGADSLAGDKLGVFELSFSGHSFCIKFLQKFNIPLLLLGGGGYTIRNVVRCWTLETFVTLKKKISRDLPYMNFWEFFEKSPNLKIKIHDNCDKNSKKELKNLKEKILNNIKKIKHI</sequence>
<dbReference type="SUPFAM" id="SSF52768">
    <property type="entry name" value="Arginase/deacetylase"/>
    <property type="match status" value="1"/>
</dbReference>
<protein>
    <recommendedName>
        <fullName evidence="2 8">Histone deacetylase</fullName>
        <ecNumber evidence="2 8">3.5.1.98</ecNumber>
    </recommendedName>
</protein>
<dbReference type="GO" id="GO:0070210">
    <property type="term" value="C:Rpd3L-Expanded complex"/>
    <property type="evidence" value="ECO:0007669"/>
    <property type="project" value="TreeGrafter"/>
</dbReference>
<dbReference type="PANTHER" id="PTHR10625">
    <property type="entry name" value="HISTONE DEACETYLASE HDAC1-RELATED"/>
    <property type="match status" value="1"/>
</dbReference>
<keyword evidence="3 8" id="KW-0378">Hydrolase</keyword>
<dbReference type="Gene3D" id="3.40.800.20">
    <property type="entry name" value="Histone deacetylase domain"/>
    <property type="match status" value="1"/>
</dbReference>
<dbReference type="GO" id="GO:0046872">
    <property type="term" value="F:metal ion binding"/>
    <property type="evidence" value="ECO:0007669"/>
    <property type="project" value="UniProtKB-KW"/>
</dbReference>
<evidence type="ECO:0000256" key="7">
    <source>
        <dbReference type="ARBA" id="ARBA00023242"/>
    </source>
</evidence>
<evidence type="ECO:0000256" key="3">
    <source>
        <dbReference type="ARBA" id="ARBA00022801"/>
    </source>
</evidence>
<keyword evidence="6 8" id="KW-0804">Transcription</keyword>
<evidence type="ECO:0000256" key="6">
    <source>
        <dbReference type="ARBA" id="ARBA00023163"/>
    </source>
</evidence>
<feature type="domain" description="Histone deacetylase" evidence="12">
    <location>
        <begin position="24"/>
        <end position="314"/>
    </location>
</feature>
<feature type="binding site" evidence="10">
    <location>
        <position position="98"/>
    </location>
    <ligand>
        <name>substrate</name>
    </ligand>
</feature>
<evidence type="ECO:0000313" key="13">
    <source>
        <dbReference type="EMBL" id="AFP65533.1"/>
    </source>
</evidence>
<dbReference type="Proteomes" id="UP000243348">
    <property type="component" value="Nucleomorph 2"/>
</dbReference>
<accession>J7G8C5</accession>
<dbReference type="InterPro" id="IPR023696">
    <property type="entry name" value="Ureohydrolase_dom_sf"/>
</dbReference>
<gene>
    <name evidence="13" type="primary">hda</name>
    <name evidence="13" type="ORF">CMESO_366</name>
</gene>
<feature type="binding site" evidence="10">
    <location>
        <position position="148"/>
    </location>
    <ligand>
        <name>substrate</name>
    </ligand>
</feature>
<dbReference type="PANTHER" id="PTHR10625:SF36">
    <property type="entry name" value="HISTONE DEACETYLASE 3"/>
    <property type="match status" value="1"/>
</dbReference>
<feature type="binding site" evidence="10">
    <location>
        <position position="303"/>
    </location>
    <ligand>
        <name>substrate</name>
    </ligand>
</feature>
<comment type="similarity">
    <text evidence="8">Belongs to the histone deacetylase family. HD Type 1 subfamily.</text>
</comment>
<feature type="binding site" evidence="11">
    <location>
        <position position="264"/>
    </location>
    <ligand>
        <name>a divalent metal cation</name>
        <dbReference type="ChEBI" id="CHEBI:60240"/>
    </ligand>
</feature>
<dbReference type="PRINTS" id="PR01270">
    <property type="entry name" value="HDASUPER"/>
</dbReference>
<dbReference type="InterPro" id="IPR023801">
    <property type="entry name" value="His_deacetylse_dom"/>
</dbReference>
<dbReference type="GO" id="GO:0141221">
    <property type="term" value="F:histone deacetylase activity, hydrolytic mechanism"/>
    <property type="evidence" value="ECO:0007669"/>
    <property type="project" value="UniProtKB-EC"/>
</dbReference>
<comment type="catalytic activity">
    <reaction evidence="8">
        <text>N(6)-acetyl-L-lysyl-[histone] + H2O = L-lysyl-[histone] + acetate</text>
        <dbReference type="Rhea" id="RHEA:58196"/>
        <dbReference type="Rhea" id="RHEA-COMP:9845"/>
        <dbReference type="Rhea" id="RHEA-COMP:11338"/>
        <dbReference type="ChEBI" id="CHEBI:15377"/>
        <dbReference type="ChEBI" id="CHEBI:29969"/>
        <dbReference type="ChEBI" id="CHEBI:30089"/>
        <dbReference type="ChEBI" id="CHEBI:61930"/>
        <dbReference type="EC" id="3.5.1.98"/>
    </reaction>
</comment>
<keyword evidence="7 8" id="KW-0539">Nucleus</keyword>
<dbReference type="PIRSF" id="PIRSF037913">
    <property type="entry name" value="His_deacetylse_1"/>
    <property type="match status" value="1"/>
</dbReference>
<evidence type="ECO:0000313" key="14">
    <source>
        <dbReference type="Proteomes" id="UP000243348"/>
    </source>
</evidence>
<dbReference type="Pfam" id="PF00850">
    <property type="entry name" value="Hist_deacetyl"/>
    <property type="match status" value="1"/>
</dbReference>
<dbReference type="InterPro" id="IPR003084">
    <property type="entry name" value="HDAC_I/II"/>
</dbReference>
<dbReference type="InterPro" id="IPR037138">
    <property type="entry name" value="His_deacetylse_dom_sf"/>
</dbReference>
<proteinExistence type="inferred from homology"/>
<evidence type="ECO:0000256" key="11">
    <source>
        <dbReference type="PIRSR" id="PIRSR037913-3"/>
    </source>
</evidence>